<evidence type="ECO:0000256" key="2">
    <source>
        <dbReference type="SAM" id="Phobius"/>
    </source>
</evidence>
<dbReference type="Proteomes" id="UP001552527">
    <property type="component" value="Unassembled WGS sequence"/>
</dbReference>
<name>A0ABV3JK88_9ACTN</name>
<reference evidence="3 4" key="1">
    <citation type="submission" date="2024-06" db="EMBL/GenBank/DDBJ databases">
        <title>The Natural Products Discovery Center: Release of the First 8490 Sequenced Strains for Exploring Actinobacteria Biosynthetic Diversity.</title>
        <authorList>
            <person name="Kalkreuter E."/>
            <person name="Kautsar S.A."/>
            <person name="Yang D."/>
            <person name="Bader C.D."/>
            <person name="Teijaro C.N."/>
            <person name="Fluegel L."/>
            <person name="Davis C.M."/>
            <person name="Simpson J.R."/>
            <person name="Lauterbach L."/>
            <person name="Steele A.D."/>
            <person name="Gui C."/>
            <person name="Meng S."/>
            <person name="Li G."/>
            <person name="Viehrig K."/>
            <person name="Ye F."/>
            <person name="Su P."/>
            <person name="Kiefer A.F."/>
            <person name="Nichols A."/>
            <person name="Cepeda A.J."/>
            <person name="Yan W."/>
            <person name="Fan B."/>
            <person name="Jiang Y."/>
            <person name="Adhikari A."/>
            <person name="Zheng C.-J."/>
            <person name="Schuster L."/>
            <person name="Cowan T.M."/>
            <person name="Smanski M.J."/>
            <person name="Chevrette M.G."/>
            <person name="De Carvalho L.P.S."/>
            <person name="Shen B."/>
        </authorList>
    </citation>
    <scope>NUCLEOTIDE SEQUENCE [LARGE SCALE GENOMIC DNA]</scope>
    <source>
        <strain evidence="3 4">NPDC052768</strain>
    </source>
</reference>
<sequence length="82" mass="8281">MLRHEFQPGRLIAGTALVAAAVIYGGDAGGAWETPWFVMIPLVVGGLCLAGAVGAVTGQVRRRGRPAPEGADADGHARTTGG</sequence>
<feature type="region of interest" description="Disordered" evidence="1">
    <location>
        <begin position="61"/>
        <end position="82"/>
    </location>
</feature>
<dbReference type="EMBL" id="JBFATE010000011">
    <property type="protein sequence ID" value="MEV5248569.1"/>
    <property type="molecule type" value="Genomic_DNA"/>
</dbReference>
<keyword evidence="2" id="KW-0472">Membrane</keyword>
<dbReference type="RefSeq" id="WP_190004897.1">
    <property type="nucleotide sequence ID" value="NZ_JBEXRD010000016.1"/>
</dbReference>
<protein>
    <recommendedName>
        <fullName evidence="5">Integral membrane protein</fullName>
    </recommendedName>
</protein>
<evidence type="ECO:0000313" key="3">
    <source>
        <dbReference type="EMBL" id="MEV5248569.1"/>
    </source>
</evidence>
<evidence type="ECO:0008006" key="5">
    <source>
        <dbReference type="Google" id="ProtNLM"/>
    </source>
</evidence>
<proteinExistence type="predicted"/>
<keyword evidence="4" id="KW-1185">Reference proteome</keyword>
<keyword evidence="2" id="KW-1133">Transmembrane helix</keyword>
<feature type="transmembrane region" description="Helical" evidence="2">
    <location>
        <begin position="35"/>
        <end position="56"/>
    </location>
</feature>
<comment type="caution">
    <text evidence="3">The sequence shown here is derived from an EMBL/GenBank/DDBJ whole genome shotgun (WGS) entry which is preliminary data.</text>
</comment>
<dbReference type="GeneID" id="91513212"/>
<evidence type="ECO:0000313" key="4">
    <source>
        <dbReference type="Proteomes" id="UP001552527"/>
    </source>
</evidence>
<gene>
    <name evidence="3" type="ORF">AB0K95_25340</name>
</gene>
<keyword evidence="2" id="KW-0812">Transmembrane</keyword>
<evidence type="ECO:0000256" key="1">
    <source>
        <dbReference type="SAM" id="MobiDB-lite"/>
    </source>
</evidence>
<feature type="compositionally biased region" description="Basic and acidic residues" evidence="1">
    <location>
        <begin position="73"/>
        <end position="82"/>
    </location>
</feature>
<accession>A0ABV3JK88</accession>
<organism evidence="3 4">
    <name type="scientific">Streptomyces werraensis</name>
    <dbReference type="NCBI Taxonomy" id="68284"/>
    <lineage>
        <taxon>Bacteria</taxon>
        <taxon>Bacillati</taxon>
        <taxon>Actinomycetota</taxon>
        <taxon>Actinomycetes</taxon>
        <taxon>Kitasatosporales</taxon>
        <taxon>Streptomycetaceae</taxon>
        <taxon>Streptomyces</taxon>
    </lineage>
</organism>